<accession>A0A1H8SWD7</accession>
<reference evidence="1 2" key="1">
    <citation type="submission" date="2016-10" db="EMBL/GenBank/DDBJ databases">
        <authorList>
            <person name="de Groot N.N."/>
        </authorList>
    </citation>
    <scope>NUCLEOTIDE SEQUENCE [LARGE SCALE GENOMIC DNA]</scope>
    <source>
        <strain evidence="1 2">DSM 44993</strain>
    </source>
</reference>
<protein>
    <recommendedName>
        <fullName evidence="3">DUF4865 domain-containing protein</fullName>
    </recommendedName>
</protein>
<dbReference type="AlphaFoldDB" id="A0A1H8SWD7"/>
<evidence type="ECO:0008006" key="3">
    <source>
        <dbReference type="Google" id="ProtNLM"/>
    </source>
</evidence>
<gene>
    <name evidence="1" type="ORF">SAMN04489732_102302</name>
</gene>
<dbReference type="STRING" id="394193.SAMN04489732_102302"/>
<dbReference type="Proteomes" id="UP000198582">
    <property type="component" value="Unassembled WGS sequence"/>
</dbReference>
<dbReference type="InterPro" id="IPR032349">
    <property type="entry name" value="DUF4865"/>
</dbReference>
<proteinExistence type="predicted"/>
<name>A0A1H8SWD7_9PSEU</name>
<organism evidence="1 2">
    <name type="scientific">Amycolatopsis saalfeldensis</name>
    <dbReference type="NCBI Taxonomy" id="394193"/>
    <lineage>
        <taxon>Bacteria</taxon>
        <taxon>Bacillati</taxon>
        <taxon>Actinomycetota</taxon>
        <taxon>Actinomycetes</taxon>
        <taxon>Pseudonocardiales</taxon>
        <taxon>Pseudonocardiaceae</taxon>
        <taxon>Amycolatopsis</taxon>
    </lineage>
</organism>
<evidence type="ECO:0000313" key="1">
    <source>
        <dbReference type="EMBL" id="SEO82644.1"/>
    </source>
</evidence>
<sequence>MHAMHYEITLPADYDMEVIHHRVRTRGPLLDHLPGLGLKAYGVRERGVDGSELNQYSPFYLWHDPAGMHAFLWEGGFRGIIDDFGRPPVQHWTVLAFEPGPAFGTTPRAAGKRTELVPRETRPADVVRPELEALRDHARRDGVHSTALVIDPRAWELVRYTLWQDTAPAEDPVRYRVGHVSAPELAALEHGQQW</sequence>
<keyword evidence="2" id="KW-1185">Reference proteome</keyword>
<dbReference type="Pfam" id="PF16157">
    <property type="entry name" value="DUF4865"/>
    <property type="match status" value="1"/>
</dbReference>
<dbReference type="EMBL" id="FOEF01000002">
    <property type="protein sequence ID" value="SEO82644.1"/>
    <property type="molecule type" value="Genomic_DNA"/>
</dbReference>
<dbReference type="OrthoDB" id="2065010at2"/>
<evidence type="ECO:0000313" key="2">
    <source>
        <dbReference type="Proteomes" id="UP000198582"/>
    </source>
</evidence>